<accession>A0A8X6VJ28</accession>
<dbReference type="AlphaFoldDB" id="A0A8X6VJ28"/>
<comment type="caution">
    <text evidence="1">The sequence shown here is derived from an EMBL/GenBank/DDBJ whole genome shotgun (WGS) entry which is preliminary data.</text>
</comment>
<protein>
    <submittedName>
        <fullName evidence="1">Uncharacterized protein</fullName>
    </submittedName>
</protein>
<reference evidence="1" key="1">
    <citation type="submission" date="2020-08" db="EMBL/GenBank/DDBJ databases">
        <title>Multicomponent nature underlies the extraordinary mechanical properties of spider dragline silk.</title>
        <authorList>
            <person name="Kono N."/>
            <person name="Nakamura H."/>
            <person name="Mori M."/>
            <person name="Yoshida Y."/>
            <person name="Ohtoshi R."/>
            <person name="Malay A.D."/>
            <person name="Moran D.A.P."/>
            <person name="Tomita M."/>
            <person name="Numata K."/>
            <person name="Arakawa K."/>
        </authorList>
    </citation>
    <scope>NUCLEOTIDE SEQUENCE</scope>
</reference>
<name>A0A8X6VJ28_TRICX</name>
<sequence length="101" mass="12071">MSADAARRFLHIICCWALPKMENVITFEKHYYITSYLAGNTVFCCTHKMLKNFPFYLLSDGFSKRPNCKHSFSQLCLSNKTHFLSERKMGKYFFRHFFFCK</sequence>
<dbReference type="Proteomes" id="UP000887159">
    <property type="component" value="Unassembled WGS sequence"/>
</dbReference>
<evidence type="ECO:0000313" key="1">
    <source>
        <dbReference type="EMBL" id="GFY09114.1"/>
    </source>
</evidence>
<keyword evidence="2" id="KW-1185">Reference proteome</keyword>
<organism evidence="1 2">
    <name type="scientific">Trichonephila clavipes</name>
    <name type="common">Golden silk orbweaver</name>
    <name type="synonym">Nephila clavipes</name>
    <dbReference type="NCBI Taxonomy" id="2585209"/>
    <lineage>
        <taxon>Eukaryota</taxon>
        <taxon>Metazoa</taxon>
        <taxon>Ecdysozoa</taxon>
        <taxon>Arthropoda</taxon>
        <taxon>Chelicerata</taxon>
        <taxon>Arachnida</taxon>
        <taxon>Araneae</taxon>
        <taxon>Araneomorphae</taxon>
        <taxon>Entelegynae</taxon>
        <taxon>Araneoidea</taxon>
        <taxon>Nephilidae</taxon>
        <taxon>Trichonephila</taxon>
    </lineage>
</organism>
<proteinExistence type="predicted"/>
<evidence type="ECO:0000313" key="2">
    <source>
        <dbReference type="Proteomes" id="UP000887159"/>
    </source>
</evidence>
<dbReference type="EMBL" id="BMAU01021284">
    <property type="protein sequence ID" value="GFY09114.1"/>
    <property type="molecule type" value="Genomic_DNA"/>
</dbReference>
<gene>
    <name evidence="1" type="ORF">TNCV_4663051</name>
</gene>